<feature type="region of interest" description="Disordered" evidence="1">
    <location>
        <begin position="295"/>
        <end position="323"/>
    </location>
</feature>
<feature type="transmembrane region" description="Helical" evidence="2">
    <location>
        <begin position="208"/>
        <end position="226"/>
    </location>
</feature>
<feature type="transmembrane region" description="Helical" evidence="2">
    <location>
        <begin position="76"/>
        <end position="97"/>
    </location>
</feature>
<accession>A0A5M6ZLQ2</accession>
<evidence type="ECO:0000313" key="4">
    <source>
        <dbReference type="Proteomes" id="UP000325122"/>
    </source>
</evidence>
<name>A0A5M6ZLQ2_9PROT</name>
<keyword evidence="2" id="KW-0472">Membrane</keyword>
<evidence type="ECO:0000313" key="3">
    <source>
        <dbReference type="EMBL" id="KAA5804664.1"/>
    </source>
</evidence>
<reference evidence="3 4" key="1">
    <citation type="submission" date="2019-09" db="EMBL/GenBank/DDBJ databases">
        <authorList>
            <person name="Kevbrin V."/>
            <person name="Grouzdev D.S."/>
        </authorList>
    </citation>
    <scope>NUCLEOTIDE SEQUENCE [LARGE SCALE GENOMIC DNA]</scope>
    <source>
        <strain evidence="3 4">G-192</strain>
    </source>
</reference>
<feature type="transmembrane region" description="Helical" evidence="2">
    <location>
        <begin position="143"/>
        <end position="164"/>
    </location>
</feature>
<feature type="transmembrane region" description="Helical" evidence="2">
    <location>
        <begin position="109"/>
        <end position="131"/>
    </location>
</feature>
<keyword evidence="4" id="KW-1185">Reference proteome</keyword>
<evidence type="ECO:0000256" key="2">
    <source>
        <dbReference type="SAM" id="Phobius"/>
    </source>
</evidence>
<keyword evidence="2" id="KW-1133">Transmembrane helix</keyword>
<dbReference type="RefSeq" id="WP_150021695.1">
    <property type="nucleotide sequence ID" value="NZ_VWOJ01000001.1"/>
</dbReference>
<proteinExistence type="predicted"/>
<sequence length="323" mass="36032">MRDAIESRQAMKSDYRLRRTLTGAQGEEGEAIEQKPGVDNRLDAAWKNAAAAFSAYTDFRARHKVQRAASYPDSHIMHFSILAALVLFEGLANAYFFSKGSDLGLLGGWIQAITVAFTNVIAAFFLVGFLGLRLLQNPVSRPFSFWAAVVGVPLALAFIIFLNFSAAHYRDLLEVQAAMMTVNGEFAPNGEILTPVTRALTFQPFETLEALLLFILGITFAAIAAFKGATFDDSLIGYGAVQRRVVAASAHLSELMKRQYRKDDRDELTLERSEILKERMDEFFARDYERSAVRYDEMSQRRSSPGPAQEAEYDAEPPPYARS</sequence>
<keyword evidence="2" id="KW-0812">Transmembrane</keyword>
<comment type="caution">
    <text evidence="3">The sequence shown here is derived from an EMBL/GenBank/DDBJ whole genome shotgun (WGS) entry which is preliminary data.</text>
</comment>
<evidence type="ECO:0000256" key="1">
    <source>
        <dbReference type="SAM" id="MobiDB-lite"/>
    </source>
</evidence>
<gene>
    <name evidence="3" type="ORF">F1654_01265</name>
</gene>
<dbReference type="AlphaFoldDB" id="A0A5M6ZLQ2"/>
<organism evidence="3 4">
    <name type="scientific">Alkalicaulis satelles</name>
    <dbReference type="NCBI Taxonomy" id="2609175"/>
    <lineage>
        <taxon>Bacteria</taxon>
        <taxon>Pseudomonadati</taxon>
        <taxon>Pseudomonadota</taxon>
        <taxon>Alphaproteobacteria</taxon>
        <taxon>Maricaulales</taxon>
        <taxon>Maricaulaceae</taxon>
        <taxon>Alkalicaulis</taxon>
    </lineage>
</organism>
<dbReference type="EMBL" id="VWOJ01000001">
    <property type="protein sequence ID" value="KAA5804664.1"/>
    <property type="molecule type" value="Genomic_DNA"/>
</dbReference>
<protein>
    <submittedName>
        <fullName evidence="3">Uncharacterized protein</fullName>
    </submittedName>
</protein>
<dbReference type="Proteomes" id="UP000325122">
    <property type="component" value="Unassembled WGS sequence"/>
</dbReference>